<dbReference type="RefSeq" id="WP_088520633.1">
    <property type="nucleotide sequence ID" value="NZ_FYDG01000004.1"/>
</dbReference>
<organism evidence="1 2">
    <name type="scientific">Rhodoblastus acidophilus</name>
    <name type="common">Rhodopseudomonas acidophila</name>
    <dbReference type="NCBI Taxonomy" id="1074"/>
    <lineage>
        <taxon>Bacteria</taxon>
        <taxon>Pseudomonadati</taxon>
        <taxon>Pseudomonadota</taxon>
        <taxon>Alphaproteobacteria</taxon>
        <taxon>Hyphomicrobiales</taxon>
        <taxon>Rhodoblastaceae</taxon>
        <taxon>Rhodoblastus</taxon>
    </lineage>
</organism>
<dbReference type="Proteomes" id="UP000198418">
    <property type="component" value="Unassembled WGS sequence"/>
</dbReference>
<name>A0A212RGT3_RHOAC</name>
<protein>
    <submittedName>
        <fullName evidence="1">Uncharacterized protein</fullName>
    </submittedName>
</protein>
<gene>
    <name evidence="1" type="ORF">SAMN06265338_104179</name>
</gene>
<evidence type="ECO:0000313" key="1">
    <source>
        <dbReference type="EMBL" id="SNB71620.1"/>
    </source>
</evidence>
<proteinExistence type="predicted"/>
<accession>A0A212RGT3</accession>
<dbReference type="AlphaFoldDB" id="A0A212RGT3"/>
<dbReference type="EMBL" id="FYDG01000004">
    <property type="protein sequence ID" value="SNB71620.1"/>
    <property type="molecule type" value="Genomic_DNA"/>
</dbReference>
<evidence type="ECO:0000313" key="2">
    <source>
        <dbReference type="Proteomes" id="UP000198418"/>
    </source>
</evidence>
<reference evidence="2" key="1">
    <citation type="submission" date="2017-06" db="EMBL/GenBank/DDBJ databases">
        <authorList>
            <person name="Varghese N."/>
            <person name="Submissions S."/>
        </authorList>
    </citation>
    <scope>NUCLEOTIDE SEQUENCE [LARGE SCALE GENOMIC DNA]</scope>
    <source>
        <strain evidence="2">DSM 137</strain>
    </source>
</reference>
<sequence>MKISKALTPAVVLLTFGVGLGLTFFTSQGSATAETSAGSSGKFDARVNTLALDGSAICEDREVEMDEGYALTRKEKRRVCH</sequence>
<keyword evidence="2" id="KW-1185">Reference proteome</keyword>